<keyword evidence="2" id="KW-1185">Reference proteome</keyword>
<dbReference type="EMBL" id="JAYKXP010000150">
    <property type="protein sequence ID" value="KAK7022751.1"/>
    <property type="molecule type" value="Genomic_DNA"/>
</dbReference>
<sequence>MPWCSPFVKYTVDRLQLLPEDMQPMAEKLIADLQQACETSAYRDVMFNHTALVLTQKSTGPLVTHMFGLHLLDIVAAIHLADHGPPVYHAQEAMCCPVHVIPRTVIQGETSKLRGLAALTDAHSWLSVLTNVRDIMRSSAALLDFEETSSITDCLHFNLDSAMSLLVQSLLGDCNGRGISKMLLNMNTAAFFMNHVLQGYIDIPSTARDLYGKFSSEVVDSAVIQATSLVNLPPPSRLRQPLFLALAVSPLILLADFLPMSTNITRLNIIRAWFHYGMGRPPVLVKLEMALWRKLFTVARGVTTLFEALCSFVNEIEPLLDLASPERLFFYLAGA</sequence>
<protein>
    <submittedName>
        <fullName evidence="1">Uncharacterized protein</fullName>
    </submittedName>
</protein>
<name>A0AAW0BA00_9AGAR</name>
<proteinExistence type="predicted"/>
<evidence type="ECO:0000313" key="2">
    <source>
        <dbReference type="Proteomes" id="UP001383192"/>
    </source>
</evidence>
<dbReference type="Proteomes" id="UP001383192">
    <property type="component" value="Unassembled WGS sequence"/>
</dbReference>
<accession>A0AAW0BA00</accession>
<comment type="caution">
    <text evidence="1">The sequence shown here is derived from an EMBL/GenBank/DDBJ whole genome shotgun (WGS) entry which is preliminary data.</text>
</comment>
<gene>
    <name evidence="1" type="ORF">VNI00_016986</name>
</gene>
<evidence type="ECO:0000313" key="1">
    <source>
        <dbReference type="EMBL" id="KAK7022751.1"/>
    </source>
</evidence>
<reference evidence="1 2" key="1">
    <citation type="submission" date="2024-01" db="EMBL/GenBank/DDBJ databases">
        <title>A draft genome for a cacao thread blight-causing isolate of Paramarasmius palmivorus.</title>
        <authorList>
            <person name="Baruah I.K."/>
            <person name="Bukari Y."/>
            <person name="Amoako-Attah I."/>
            <person name="Meinhardt L.W."/>
            <person name="Bailey B.A."/>
            <person name="Cohen S.P."/>
        </authorList>
    </citation>
    <scope>NUCLEOTIDE SEQUENCE [LARGE SCALE GENOMIC DNA]</scope>
    <source>
        <strain evidence="1 2">GH-12</strain>
    </source>
</reference>
<organism evidence="1 2">
    <name type="scientific">Paramarasmius palmivorus</name>
    <dbReference type="NCBI Taxonomy" id="297713"/>
    <lineage>
        <taxon>Eukaryota</taxon>
        <taxon>Fungi</taxon>
        <taxon>Dikarya</taxon>
        <taxon>Basidiomycota</taxon>
        <taxon>Agaricomycotina</taxon>
        <taxon>Agaricomycetes</taxon>
        <taxon>Agaricomycetidae</taxon>
        <taxon>Agaricales</taxon>
        <taxon>Marasmiineae</taxon>
        <taxon>Marasmiaceae</taxon>
        <taxon>Paramarasmius</taxon>
    </lineage>
</organism>
<dbReference type="AlphaFoldDB" id="A0AAW0BA00"/>